<evidence type="ECO:0000256" key="1">
    <source>
        <dbReference type="ARBA" id="ARBA00003975"/>
    </source>
</evidence>
<dbReference type="SUPFAM" id="SSF56091">
    <property type="entry name" value="DNA ligase/mRNA capping enzyme, catalytic domain"/>
    <property type="match status" value="1"/>
</dbReference>
<dbReference type="PANTHER" id="PTHR13403">
    <property type="entry name" value="SNURPORTIN1 RNUT1 PROTEIN RNA, U TRANSPORTER 1"/>
    <property type="match status" value="1"/>
</dbReference>
<keyword evidence="7" id="KW-0963">Cytoplasm</keyword>
<dbReference type="OrthoDB" id="10003593at2759"/>
<dbReference type="AlphaFoldDB" id="A0A165QRC5"/>
<evidence type="ECO:0000256" key="9">
    <source>
        <dbReference type="ARBA" id="ARBA00023242"/>
    </source>
</evidence>
<dbReference type="EMBL" id="KV425592">
    <property type="protein sequence ID" value="KZT22767.1"/>
    <property type="molecule type" value="Genomic_DNA"/>
</dbReference>
<dbReference type="PANTHER" id="PTHR13403:SF6">
    <property type="entry name" value="SNURPORTIN-1"/>
    <property type="match status" value="1"/>
</dbReference>
<dbReference type="GO" id="GO:0061015">
    <property type="term" value="P:snRNA import into nucleus"/>
    <property type="evidence" value="ECO:0007669"/>
    <property type="project" value="InterPro"/>
</dbReference>
<dbReference type="GO" id="GO:0005737">
    <property type="term" value="C:cytoplasm"/>
    <property type="evidence" value="ECO:0007669"/>
    <property type="project" value="UniProtKB-SubCell"/>
</dbReference>
<dbReference type="InterPro" id="IPR047857">
    <property type="entry name" value="Snurportin1_C"/>
</dbReference>
<feature type="region of interest" description="Disordered" evidence="10">
    <location>
        <begin position="1"/>
        <end position="117"/>
    </location>
</feature>
<dbReference type="InterPro" id="IPR017336">
    <property type="entry name" value="Snurportin-1"/>
</dbReference>
<feature type="domain" description="Snurportin-1 m3G cap-binding" evidence="11">
    <location>
        <begin position="138"/>
        <end position="250"/>
    </location>
</feature>
<reference evidence="12 13" key="1">
    <citation type="journal article" date="2016" name="Mol. Biol. Evol.">
        <title>Comparative Genomics of Early-Diverging Mushroom-Forming Fungi Provides Insights into the Origins of Lignocellulose Decay Capabilities.</title>
        <authorList>
            <person name="Nagy L.G."/>
            <person name="Riley R."/>
            <person name="Tritt A."/>
            <person name="Adam C."/>
            <person name="Daum C."/>
            <person name="Floudas D."/>
            <person name="Sun H."/>
            <person name="Yadav J.S."/>
            <person name="Pangilinan J."/>
            <person name="Larsson K.H."/>
            <person name="Matsuura K."/>
            <person name="Barry K."/>
            <person name="Labutti K."/>
            <person name="Kuo R."/>
            <person name="Ohm R.A."/>
            <person name="Bhattacharya S.S."/>
            <person name="Shirouzu T."/>
            <person name="Yoshinaga Y."/>
            <person name="Martin F.M."/>
            <person name="Grigoriev I.V."/>
            <person name="Hibbett D.S."/>
        </authorList>
    </citation>
    <scope>NUCLEOTIDE SEQUENCE [LARGE SCALE GENOMIC DNA]</scope>
    <source>
        <strain evidence="12 13">HHB14362 ss-1</strain>
    </source>
</reference>
<evidence type="ECO:0000256" key="10">
    <source>
        <dbReference type="SAM" id="MobiDB-lite"/>
    </source>
</evidence>
<evidence type="ECO:0000313" key="13">
    <source>
        <dbReference type="Proteomes" id="UP000076761"/>
    </source>
</evidence>
<keyword evidence="13" id="KW-1185">Reference proteome</keyword>
<evidence type="ECO:0000256" key="4">
    <source>
        <dbReference type="ARBA" id="ARBA00007540"/>
    </source>
</evidence>
<gene>
    <name evidence="12" type="ORF">NEOLEDRAFT_1119107</name>
</gene>
<comment type="subcellular location">
    <subcellularLocation>
        <location evidence="3">Cytoplasm</location>
    </subcellularLocation>
    <subcellularLocation>
        <location evidence="2">Nucleus</location>
    </subcellularLocation>
</comment>
<dbReference type="GO" id="GO:0005634">
    <property type="term" value="C:nucleus"/>
    <property type="evidence" value="ECO:0007669"/>
    <property type="project" value="UniProtKB-SubCell"/>
</dbReference>
<organism evidence="12 13">
    <name type="scientific">Neolentinus lepideus HHB14362 ss-1</name>
    <dbReference type="NCBI Taxonomy" id="1314782"/>
    <lineage>
        <taxon>Eukaryota</taxon>
        <taxon>Fungi</taxon>
        <taxon>Dikarya</taxon>
        <taxon>Basidiomycota</taxon>
        <taxon>Agaricomycotina</taxon>
        <taxon>Agaricomycetes</taxon>
        <taxon>Gloeophyllales</taxon>
        <taxon>Gloeophyllaceae</taxon>
        <taxon>Neolentinus</taxon>
    </lineage>
</organism>
<dbReference type="InParanoid" id="A0A165QRC5"/>
<dbReference type="GO" id="GO:0003723">
    <property type="term" value="F:RNA binding"/>
    <property type="evidence" value="ECO:0007669"/>
    <property type="project" value="UniProtKB-KW"/>
</dbReference>
<accession>A0A165QRC5</accession>
<dbReference type="Proteomes" id="UP000076761">
    <property type="component" value="Unassembled WGS sequence"/>
</dbReference>
<dbReference type="Pfam" id="PF21974">
    <property type="entry name" value="SPN1_m3Gcap_bd"/>
    <property type="match status" value="1"/>
</dbReference>
<keyword evidence="6" id="KW-0813">Transport</keyword>
<feature type="compositionally biased region" description="Acidic residues" evidence="10">
    <location>
        <begin position="59"/>
        <end position="69"/>
    </location>
</feature>
<feature type="compositionally biased region" description="Basic and acidic residues" evidence="10">
    <location>
        <begin position="25"/>
        <end position="46"/>
    </location>
</feature>
<evidence type="ECO:0000256" key="5">
    <source>
        <dbReference type="ARBA" id="ARBA00016034"/>
    </source>
</evidence>
<feature type="compositionally biased region" description="Basic residues" evidence="10">
    <location>
        <begin position="103"/>
        <end position="117"/>
    </location>
</feature>
<evidence type="ECO:0000256" key="3">
    <source>
        <dbReference type="ARBA" id="ARBA00004496"/>
    </source>
</evidence>
<dbReference type="STRING" id="1314782.A0A165QRC5"/>
<proteinExistence type="inferred from homology"/>
<comment type="similarity">
    <text evidence="4">Belongs to the snurportin family.</text>
</comment>
<name>A0A165QRC5_9AGAM</name>
<protein>
    <recommendedName>
        <fullName evidence="5">Snurportin-1</fullName>
    </recommendedName>
</protein>
<dbReference type="Gene3D" id="3.30.470.30">
    <property type="entry name" value="DNA ligase/mRNA capping enzyme"/>
    <property type="match status" value="1"/>
</dbReference>
<evidence type="ECO:0000259" key="11">
    <source>
        <dbReference type="Pfam" id="PF21974"/>
    </source>
</evidence>
<comment type="function">
    <text evidence="1">Functions as an U snRNP-specific nuclear import adapter. Involved in the trimethylguanosine (m3G)-cap-dependent nuclear import of U snRNPs. Binds specifically to the terminal m3G-cap U snRNAs.</text>
</comment>
<keyword evidence="8" id="KW-0694">RNA-binding</keyword>
<evidence type="ECO:0000256" key="7">
    <source>
        <dbReference type="ARBA" id="ARBA00022490"/>
    </source>
</evidence>
<evidence type="ECO:0000256" key="6">
    <source>
        <dbReference type="ARBA" id="ARBA00022448"/>
    </source>
</evidence>
<evidence type="ECO:0000256" key="2">
    <source>
        <dbReference type="ARBA" id="ARBA00004123"/>
    </source>
</evidence>
<evidence type="ECO:0000313" key="12">
    <source>
        <dbReference type="EMBL" id="KZT22767.1"/>
    </source>
</evidence>
<sequence>MFSDRKVSFKTPPAALVDVRQSQSARREKALEEQKRRRAQRIDASRQLDLFADLTLGPSDDEGEDEGDGEPIREGVASFASMLPESSVGPSTSQPASEEASKKGGKKKTKKRRKHKANKWAEKCMYAELLEMTEDNPWSDGLPTDLETGWVAVAPVPVGKRCLAVTHHSFGFPSAGPNTTLHSRLLGKCLLPPFPSALPPSTILDCILDPNWAKNGILHVLDVIQWKGQEVGDCETAFRFWWRDTRLSELPPTPPPPSAPSPENTAPTSYRFPYPTNLVPVPYHTDTSLTSLLTSIIPSARVPRYLSIFLPAARSFTMDIDTQFGSNNATQPVTFEIAPDGLLLYVVQASYEPGTSPLSSWVPVHAYDGGGEGHLDVFERLVRRRFSRPASVEVDMDAD</sequence>
<evidence type="ECO:0000256" key="8">
    <source>
        <dbReference type="ARBA" id="ARBA00022884"/>
    </source>
</evidence>
<keyword evidence="9" id="KW-0539">Nucleus</keyword>